<dbReference type="AlphaFoldDB" id="A0A7X4K6L3"/>
<dbReference type="Proteomes" id="UP000465810">
    <property type="component" value="Unassembled WGS sequence"/>
</dbReference>
<protein>
    <submittedName>
        <fullName evidence="2">Uncharacterized protein</fullName>
    </submittedName>
</protein>
<gene>
    <name evidence="2" type="ORF">GR702_04700</name>
</gene>
<keyword evidence="1" id="KW-0472">Membrane</keyword>
<evidence type="ECO:0000313" key="3">
    <source>
        <dbReference type="Proteomes" id="UP000465810"/>
    </source>
</evidence>
<comment type="caution">
    <text evidence="2">The sequence shown here is derived from an EMBL/GenBank/DDBJ whole genome shotgun (WGS) entry which is preliminary data.</text>
</comment>
<keyword evidence="1" id="KW-0812">Transmembrane</keyword>
<keyword evidence="3" id="KW-1185">Reference proteome</keyword>
<sequence>MALFKVLTFVGAVIGLLLVVASFSMSAPQQGAAAAVAVFLVIAPYCVHGVMYRSRRD</sequence>
<dbReference type="EMBL" id="WVTD01000002">
    <property type="protein sequence ID" value="MYL97072.1"/>
    <property type="molecule type" value="Genomic_DNA"/>
</dbReference>
<accession>A0A7X4K6L3</accession>
<dbReference type="RefSeq" id="WP_160984798.1">
    <property type="nucleotide sequence ID" value="NZ_WVTD01000002.1"/>
</dbReference>
<proteinExistence type="predicted"/>
<evidence type="ECO:0000256" key="1">
    <source>
        <dbReference type="SAM" id="Phobius"/>
    </source>
</evidence>
<reference evidence="2 3" key="1">
    <citation type="submission" date="2019-12" db="EMBL/GenBank/DDBJ databases">
        <authorList>
            <person name="Feng G."/>
            <person name="Zhu H."/>
        </authorList>
    </citation>
    <scope>NUCLEOTIDE SEQUENCE [LARGE SCALE GENOMIC DNA]</scope>
    <source>
        <strain evidence="2 3">FGD1</strain>
    </source>
</reference>
<feature type="transmembrane region" description="Helical" evidence="1">
    <location>
        <begin position="31"/>
        <end position="52"/>
    </location>
</feature>
<name>A0A7X4K6L3_9SPHN</name>
<evidence type="ECO:0000313" key="2">
    <source>
        <dbReference type="EMBL" id="MYL97072.1"/>
    </source>
</evidence>
<keyword evidence="1" id="KW-1133">Transmembrane helix</keyword>
<organism evidence="2 3">
    <name type="scientific">Novosphingobium silvae</name>
    <dbReference type="NCBI Taxonomy" id="2692619"/>
    <lineage>
        <taxon>Bacteria</taxon>
        <taxon>Pseudomonadati</taxon>
        <taxon>Pseudomonadota</taxon>
        <taxon>Alphaproteobacteria</taxon>
        <taxon>Sphingomonadales</taxon>
        <taxon>Sphingomonadaceae</taxon>
        <taxon>Novosphingobium</taxon>
    </lineage>
</organism>